<feature type="chain" id="PRO_5042206774" evidence="1">
    <location>
        <begin position="23"/>
        <end position="361"/>
    </location>
</feature>
<dbReference type="AlphaFoldDB" id="A0AAD6G5X0"/>
<dbReference type="InterPro" id="IPR032675">
    <property type="entry name" value="LRR_dom_sf"/>
</dbReference>
<reference evidence="2" key="1">
    <citation type="submission" date="2022-12" db="EMBL/GenBank/DDBJ databases">
        <authorList>
            <person name="Petersen C."/>
        </authorList>
    </citation>
    <scope>NUCLEOTIDE SEQUENCE</scope>
    <source>
        <strain evidence="2">IBT 16125</strain>
    </source>
</reference>
<keyword evidence="1" id="KW-0732">Signal</keyword>
<dbReference type="RefSeq" id="XP_056769042.1">
    <property type="nucleotide sequence ID" value="XM_056904935.1"/>
</dbReference>
<comment type="caution">
    <text evidence="2">The sequence shown here is derived from an EMBL/GenBank/DDBJ whole genome shotgun (WGS) entry which is preliminary data.</text>
</comment>
<dbReference type="GeneID" id="81595178"/>
<dbReference type="Gene3D" id="3.80.10.10">
    <property type="entry name" value="Ribonuclease Inhibitor"/>
    <property type="match status" value="1"/>
</dbReference>
<reference evidence="2" key="2">
    <citation type="journal article" date="2023" name="IMA Fungus">
        <title>Comparative genomic study of the Penicillium genus elucidates a diverse pangenome and 15 lateral gene transfer events.</title>
        <authorList>
            <person name="Petersen C."/>
            <person name="Sorensen T."/>
            <person name="Nielsen M.R."/>
            <person name="Sondergaard T.E."/>
            <person name="Sorensen J.L."/>
            <person name="Fitzpatrick D.A."/>
            <person name="Frisvad J.C."/>
            <person name="Nielsen K.L."/>
        </authorList>
    </citation>
    <scope>NUCLEOTIDE SEQUENCE</scope>
    <source>
        <strain evidence="2">IBT 16125</strain>
    </source>
</reference>
<feature type="signal peptide" evidence="1">
    <location>
        <begin position="1"/>
        <end position="22"/>
    </location>
</feature>
<evidence type="ECO:0000313" key="3">
    <source>
        <dbReference type="Proteomes" id="UP001213681"/>
    </source>
</evidence>
<dbReference type="Proteomes" id="UP001213681">
    <property type="component" value="Unassembled WGS sequence"/>
</dbReference>
<keyword evidence="3" id="KW-1185">Reference proteome</keyword>
<organism evidence="2 3">
    <name type="scientific">Penicillium daleae</name>
    <dbReference type="NCBI Taxonomy" id="63821"/>
    <lineage>
        <taxon>Eukaryota</taxon>
        <taxon>Fungi</taxon>
        <taxon>Dikarya</taxon>
        <taxon>Ascomycota</taxon>
        <taxon>Pezizomycotina</taxon>
        <taxon>Eurotiomycetes</taxon>
        <taxon>Eurotiomycetidae</taxon>
        <taxon>Eurotiales</taxon>
        <taxon>Aspergillaceae</taxon>
        <taxon>Penicillium</taxon>
    </lineage>
</organism>
<evidence type="ECO:0000313" key="2">
    <source>
        <dbReference type="EMBL" id="KAJ5460000.1"/>
    </source>
</evidence>
<proteinExistence type="predicted"/>
<name>A0AAD6G5X0_9EURO</name>
<dbReference type="EMBL" id="JAPVEA010000002">
    <property type="protein sequence ID" value="KAJ5460000.1"/>
    <property type="molecule type" value="Genomic_DNA"/>
</dbReference>
<gene>
    <name evidence="2" type="ORF">N7458_001552</name>
</gene>
<accession>A0AAD6G5X0</accession>
<protein>
    <submittedName>
        <fullName evidence="2">Uncharacterized protein</fullName>
    </submittedName>
</protein>
<evidence type="ECO:0000256" key="1">
    <source>
        <dbReference type="SAM" id="SignalP"/>
    </source>
</evidence>
<sequence length="361" mass="39353">MIWRVDQTLLLGVVLFTSRALATNCSTVSVTSESDAKTLRQSCQVITGDLTIGPFVQNTSTVHINLDGIETVKGNINHDLGSHDFTYQETPFTVSSSTLTKVGGTVLFGDDVCNMLNFSMPSLTTVSGDFTMSFWCSNLTYLDITSLEFVQNLQIAGKSLTTLHHTKLSNATGLWIYDNLLDSVDSIFNNPLNITTGAEIDTLPNVKNVTIGFHSANSLDISDLSVILGGSSSTEMSLGNVTFYKLTGLQRNSNLKVLTADSVDTVPTSSMSQMDIPFDDLRQLSVREGMYSDVVTLRLPAKAANWTGGFALSVYMSPGLNLSSMYGLDDQGNQIQTWYWPTNVSSIDIYEAIVANEFLYV</sequence>